<name>A0A9Q2W260_9MICO</name>
<protein>
    <submittedName>
        <fullName evidence="1">Uncharacterized protein</fullName>
    </submittedName>
</protein>
<reference evidence="1" key="1">
    <citation type="submission" date="2021-05" db="EMBL/GenBank/DDBJ databases">
        <title>Whole genome sequence of Curtobacterium flaccumfaciens pv. flaccumfaciens strain CFBP 3417.</title>
        <authorList>
            <person name="Osdaghi E."/>
            <person name="Taghouti G."/>
            <person name="Portier P."/>
            <person name="Fazliarab A."/>
            <person name="Taghavi S.M."/>
            <person name="Briand M."/>
            <person name="Le-Saux M."/>
            <person name="Jacques M.-A."/>
        </authorList>
    </citation>
    <scope>NUCLEOTIDE SEQUENCE</scope>
    <source>
        <strain evidence="1">CFBP 3417</strain>
    </source>
</reference>
<sequence length="63" mass="7208">MTHRVRLVVVPTERRVIETEHDDRRTALLLALGQVPLGYTVTDVDVLPEHEDTEHDPAEPGRR</sequence>
<dbReference type="Proteomes" id="UP000709437">
    <property type="component" value="Unassembled WGS sequence"/>
</dbReference>
<proteinExistence type="predicted"/>
<dbReference type="GeneID" id="99622489"/>
<evidence type="ECO:0000313" key="2">
    <source>
        <dbReference type="Proteomes" id="UP000709437"/>
    </source>
</evidence>
<dbReference type="RefSeq" id="WP_017886152.1">
    <property type="nucleotide sequence ID" value="NZ_JAHEWX010000004.1"/>
</dbReference>
<evidence type="ECO:0000313" key="1">
    <source>
        <dbReference type="EMBL" id="MBT1541092.1"/>
    </source>
</evidence>
<comment type="caution">
    <text evidence="1">The sequence shown here is derived from an EMBL/GenBank/DDBJ whole genome shotgun (WGS) entry which is preliminary data.</text>
</comment>
<gene>
    <name evidence="1" type="ORF">KK103_04900</name>
</gene>
<dbReference type="AlphaFoldDB" id="A0A9Q2W260"/>
<organism evidence="1 2">
    <name type="scientific">Curtobacterium flaccumfaciens pv. flaccumfaciens</name>
    <dbReference type="NCBI Taxonomy" id="138532"/>
    <lineage>
        <taxon>Bacteria</taxon>
        <taxon>Bacillati</taxon>
        <taxon>Actinomycetota</taxon>
        <taxon>Actinomycetes</taxon>
        <taxon>Micrococcales</taxon>
        <taxon>Microbacteriaceae</taxon>
        <taxon>Curtobacterium</taxon>
    </lineage>
</organism>
<accession>A0A9Q2W260</accession>
<dbReference type="EMBL" id="JAHEWX010000004">
    <property type="protein sequence ID" value="MBT1541092.1"/>
    <property type="molecule type" value="Genomic_DNA"/>
</dbReference>